<dbReference type="OrthoDB" id="1902587at2759"/>
<feature type="domain" description="Nucleoplasmin-like" evidence="2">
    <location>
        <begin position="5"/>
        <end position="87"/>
    </location>
</feature>
<evidence type="ECO:0000313" key="4">
    <source>
        <dbReference type="RefSeq" id="XP_017023406.1"/>
    </source>
</evidence>
<protein>
    <submittedName>
        <fullName evidence="4">39 kDa FK506-binding nuclear protein-like</fullName>
    </submittedName>
</protein>
<dbReference type="GeneID" id="108075462"/>
<dbReference type="Pfam" id="PF17800">
    <property type="entry name" value="NPL"/>
    <property type="match status" value="1"/>
</dbReference>
<feature type="compositionally biased region" description="Basic and acidic residues" evidence="1">
    <location>
        <begin position="136"/>
        <end position="145"/>
    </location>
</feature>
<organism evidence="3 4">
    <name type="scientific">Drosophila kikkawai</name>
    <name type="common">Fruit fly</name>
    <dbReference type="NCBI Taxonomy" id="30033"/>
    <lineage>
        <taxon>Eukaryota</taxon>
        <taxon>Metazoa</taxon>
        <taxon>Ecdysozoa</taxon>
        <taxon>Arthropoda</taxon>
        <taxon>Hexapoda</taxon>
        <taxon>Insecta</taxon>
        <taxon>Pterygota</taxon>
        <taxon>Neoptera</taxon>
        <taxon>Endopterygota</taxon>
        <taxon>Diptera</taxon>
        <taxon>Brachycera</taxon>
        <taxon>Muscomorpha</taxon>
        <taxon>Ephydroidea</taxon>
        <taxon>Drosophilidae</taxon>
        <taxon>Drosophila</taxon>
        <taxon>Sophophora</taxon>
    </lineage>
</organism>
<keyword evidence="3" id="KW-1185">Reference proteome</keyword>
<dbReference type="AlphaFoldDB" id="A0A6P4IKW6"/>
<dbReference type="Gene3D" id="2.60.120.340">
    <property type="entry name" value="Nucleoplasmin core domain"/>
    <property type="match status" value="1"/>
</dbReference>
<dbReference type="Proteomes" id="UP001652661">
    <property type="component" value="Chromosome 3R"/>
</dbReference>
<accession>A0A6P4IKW6</accession>
<gene>
    <name evidence="4" type="primary">LOC108075462</name>
</gene>
<evidence type="ECO:0000313" key="3">
    <source>
        <dbReference type="Proteomes" id="UP001652661"/>
    </source>
</evidence>
<evidence type="ECO:0000256" key="1">
    <source>
        <dbReference type="SAM" id="MobiDB-lite"/>
    </source>
</evidence>
<sequence>MFKSFGLKMKPGSRYDCCTLKSLHISGVAVEKGNMAKIYLKSQKKTFILATVSQKIPQASLDLNFSGSEQITFTAKGNATVSLWGYWTGNDDSDNEEPLKVKVVKPSPKANAKKKGAKEENGVASAEEKDDDADEEGKSGKKESLDSGEENLSLIVNVDNDEENEIGEKEASDSDEEEVDPPKGKIAKLSPRTTAMKKKFKK</sequence>
<dbReference type="RefSeq" id="XP_017023406.1">
    <property type="nucleotide sequence ID" value="XM_017167917.3"/>
</dbReference>
<reference evidence="4" key="1">
    <citation type="submission" date="2025-08" db="UniProtKB">
        <authorList>
            <consortium name="RefSeq"/>
        </authorList>
    </citation>
    <scope>IDENTIFICATION</scope>
    <source>
        <strain evidence="4">14028-0561.14</strain>
        <tissue evidence="4">Whole fly</tissue>
    </source>
</reference>
<proteinExistence type="predicted"/>
<feature type="region of interest" description="Disordered" evidence="1">
    <location>
        <begin position="95"/>
        <end position="202"/>
    </location>
</feature>
<evidence type="ECO:0000259" key="2">
    <source>
        <dbReference type="Pfam" id="PF17800"/>
    </source>
</evidence>
<name>A0A6P4IKW6_DROKI</name>
<dbReference type="InterPro" id="IPR041232">
    <property type="entry name" value="NPL"/>
</dbReference>